<accession>A0A7X5XVL3</accession>
<organism evidence="1 2">
    <name type="scientific">Sphingomonas trueperi</name>
    <dbReference type="NCBI Taxonomy" id="53317"/>
    <lineage>
        <taxon>Bacteria</taxon>
        <taxon>Pseudomonadati</taxon>
        <taxon>Pseudomonadota</taxon>
        <taxon>Alphaproteobacteria</taxon>
        <taxon>Sphingomonadales</taxon>
        <taxon>Sphingomonadaceae</taxon>
        <taxon>Sphingomonas</taxon>
    </lineage>
</organism>
<gene>
    <name evidence="1" type="ORF">GGR89_000035</name>
</gene>
<evidence type="ECO:0000313" key="2">
    <source>
        <dbReference type="Proteomes" id="UP000531251"/>
    </source>
</evidence>
<comment type="caution">
    <text evidence="1">The sequence shown here is derived from an EMBL/GenBank/DDBJ whole genome shotgun (WGS) entry which is preliminary data.</text>
</comment>
<sequence>MPDLKLAKLPDRKPLKLAILITPDLHQRLQDYAALYADTYGQKEAVTDLIPAMLASFLESDRSFARANGANRRG</sequence>
<reference evidence="1 2" key="1">
    <citation type="submission" date="2020-03" db="EMBL/GenBank/DDBJ databases">
        <title>Genomic Encyclopedia of Type Strains, Phase IV (KMG-IV): sequencing the most valuable type-strain genomes for metagenomic binning, comparative biology and taxonomic classification.</title>
        <authorList>
            <person name="Goeker M."/>
        </authorList>
    </citation>
    <scope>NUCLEOTIDE SEQUENCE [LARGE SCALE GENOMIC DNA]</scope>
    <source>
        <strain evidence="1 2">DSM 7225</strain>
    </source>
</reference>
<name>A0A7X5XVL3_9SPHN</name>
<dbReference type="AlphaFoldDB" id="A0A7X5XVL3"/>
<evidence type="ECO:0008006" key="3">
    <source>
        <dbReference type="Google" id="ProtNLM"/>
    </source>
</evidence>
<keyword evidence="2" id="KW-1185">Reference proteome</keyword>
<dbReference type="Proteomes" id="UP000531251">
    <property type="component" value="Unassembled WGS sequence"/>
</dbReference>
<dbReference type="Pfam" id="PF10038">
    <property type="entry name" value="DUF2274"/>
    <property type="match status" value="1"/>
</dbReference>
<protein>
    <recommendedName>
        <fullName evidence="3">DUF2274 domain-containing protein</fullName>
    </recommendedName>
</protein>
<dbReference type="EMBL" id="JAATJB010000001">
    <property type="protein sequence ID" value="NJB95743.1"/>
    <property type="molecule type" value="Genomic_DNA"/>
</dbReference>
<evidence type="ECO:0000313" key="1">
    <source>
        <dbReference type="EMBL" id="NJB95743.1"/>
    </source>
</evidence>
<dbReference type="RefSeq" id="WP_125974575.1">
    <property type="nucleotide sequence ID" value="NZ_BAAADY010000022.1"/>
</dbReference>
<dbReference type="InterPro" id="IPR018733">
    <property type="entry name" value="DUF2274"/>
</dbReference>
<proteinExistence type="predicted"/>